<protein>
    <recommendedName>
        <fullName evidence="1">BTB domain-containing protein</fullName>
    </recommendedName>
</protein>
<name>A0A7S2PC89_9DINO</name>
<proteinExistence type="predicted"/>
<gene>
    <name evidence="2" type="ORF">BRAN1462_LOCUS33741</name>
</gene>
<dbReference type="SMART" id="SM00225">
    <property type="entry name" value="BTB"/>
    <property type="match status" value="1"/>
</dbReference>
<dbReference type="PANTHER" id="PTHR45632">
    <property type="entry name" value="LD33804P"/>
    <property type="match status" value="1"/>
</dbReference>
<feature type="domain" description="BTB" evidence="1">
    <location>
        <begin position="106"/>
        <end position="187"/>
    </location>
</feature>
<sequence>MEQGADPHVVAPETCNFEPSFMHDENAELNTKPIRFSGKTAIECLLAAKRVLTQADPDAWGKGIDDIGRALTILSEARSPPGMAKIPVSEGVVDTWAAVLADAQSADVAIRALAGPEGRERGRAAEGGKVLHAHSVVLRAASPVLAAMLSKGMREGERKEIDLEDCGYREVQVLLSLMYTSSLPGDEEEPSAHTLLEALRLAHRWQARQVVEILEAGLAKALKKETLEPILEEALALGLPRLSQACKVFISNNDQLMRSKLAPRGQGFRSAAVRSEVARVLKCDVSGGGSDGGADKRRRLP</sequence>
<evidence type="ECO:0000259" key="1">
    <source>
        <dbReference type="PROSITE" id="PS50097"/>
    </source>
</evidence>
<evidence type="ECO:0000313" key="2">
    <source>
        <dbReference type="EMBL" id="CAD9588510.1"/>
    </source>
</evidence>
<organism evidence="2">
    <name type="scientific">Zooxanthella nutricula</name>
    <dbReference type="NCBI Taxonomy" id="1333877"/>
    <lineage>
        <taxon>Eukaryota</taxon>
        <taxon>Sar</taxon>
        <taxon>Alveolata</taxon>
        <taxon>Dinophyceae</taxon>
        <taxon>Peridiniales</taxon>
        <taxon>Peridiniales incertae sedis</taxon>
        <taxon>Zooxanthella</taxon>
    </lineage>
</organism>
<dbReference type="AlphaFoldDB" id="A0A7S2PC89"/>
<dbReference type="PROSITE" id="PS50097">
    <property type="entry name" value="BTB"/>
    <property type="match status" value="1"/>
</dbReference>
<dbReference type="Pfam" id="PF00651">
    <property type="entry name" value="BTB"/>
    <property type="match status" value="1"/>
</dbReference>
<dbReference type="InterPro" id="IPR011333">
    <property type="entry name" value="SKP1/BTB/POZ_sf"/>
</dbReference>
<reference evidence="2" key="1">
    <citation type="submission" date="2021-01" db="EMBL/GenBank/DDBJ databases">
        <authorList>
            <person name="Corre E."/>
            <person name="Pelletier E."/>
            <person name="Niang G."/>
            <person name="Scheremetjew M."/>
            <person name="Finn R."/>
            <person name="Kale V."/>
            <person name="Holt S."/>
            <person name="Cochrane G."/>
            <person name="Meng A."/>
            <person name="Brown T."/>
            <person name="Cohen L."/>
        </authorList>
    </citation>
    <scope>NUCLEOTIDE SEQUENCE</scope>
    <source>
        <strain evidence="2">RCC3387</strain>
    </source>
</reference>
<dbReference type="EMBL" id="HBGW01053151">
    <property type="protein sequence ID" value="CAD9588510.1"/>
    <property type="molecule type" value="Transcribed_RNA"/>
</dbReference>
<accession>A0A7S2PC89</accession>
<dbReference type="CDD" id="cd18186">
    <property type="entry name" value="BTB_POZ_ZBTB_KLHL-like"/>
    <property type="match status" value="1"/>
</dbReference>
<dbReference type="SUPFAM" id="SSF54695">
    <property type="entry name" value="POZ domain"/>
    <property type="match status" value="1"/>
</dbReference>
<dbReference type="Gene3D" id="3.30.710.10">
    <property type="entry name" value="Potassium Channel Kv1.1, Chain A"/>
    <property type="match status" value="1"/>
</dbReference>
<dbReference type="InterPro" id="IPR000210">
    <property type="entry name" value="BTB/POZ_dom"/>
</dbReference>